<organism evidence="2 3">
    <name type="scientific">Rhododendron williamsianum</name>
    <dbReference type="NCBI Taxonomy" id="262921"/>
    <lineage>
        <taxon>Eukaryota</taxon>
        <taxon>Viridiplantae</taxon>
        <taxon>Streptophyta</taxon>
        <taxon>Embryophyta</taxon>
        <taxon>Tracheophyta</taxon>
        <taxon>Spermatophyta</taxon>
        <taxon>Magnoliopsida</taxon>
        <taxon>eudicotyledons</taxon>
        <taxon>Gunneridae</taxon>
        <taxon>Pentapetalae</taxon>
        <taxon>asterids</taxon>
        <taxon>Ericales</taxon>
        <taxon>Ericaceae</taxon>
        <taxon>Ericoideae</taxon>
        <taxon>Rhodoreae</taxon>
        <taxon>Rhododendron</taxon>
    </lineage>
</organism>
<dbReference type="InterPro" id="IPR050796">
    <property type="entry name" value="SCF_F-box_component"/>
</dbReference>
<evidence type="ECO:0000313" key="2">
    <source>
        <dbReference type="EMBL" id="KAE9454873.1"/>
    </source>
</evidence>
<dbReference type="OrthoDB" id="1704853at2759"/>
<dbReference type="AlphaFoldDB" id="A0A6A4L5I9"/>
<feature type="non-terminal residue" evidence="2">
    <location>
        <position position="1"/>
    </location>
</feature>
<proteinExistence type="predicted"/>
<gene>
    <name evidence="2" type="ORF">C3L33_13229</name>
</gene>
<dbReference type="NCBIfam" id="TIGR01640">
    <property type="entry name" value="F_box_assoc_1"/>
    <property type="match status" value="1"/>
</dbReference>
<evidence type="ECO:0000313" key="3">
    <source>
        <dbReference type="Proteomes" id="UP000428333"/>
    </source>
</evidence>
<dbReference type="EMBL" id="QEFC01002091">
    <property type="protein sequence ID" value="KAE9454873.1"/>
    <property type="molecule type" value="Genomic_DNA"/>
</dbReference>
<sequence>FVQWLVACDHYMDLYLWNPSTRQCTKTLSVTGYWPMGHFITKEIGLCYDSSVDDYKAVIANRGKVSVASFKRRIWATTTSSYAESLASPAAYGHKEDWVEEGKDALELAYDRWGWSSCFDSYGGDWEWLYIGATTKTTIGVAYSVDYDNTTCASSSWMKPLINEDNIEWFQMLGSCNGLLLVSHYTNLYLWNPSTGQCTKMLSVTRDNYCDSREYFIRKEISASSGLCYDSSADDYKAVIAYRGKVSIASFRRRIWATTTCCFAYGGERVMNSGPVVNGKLHWVVTRNNNVDFSDQIVYFDPITDEFVELPVPPQPYSFWERKTVILGLGVLEGCLFMARCSCESSTEIESNFIEVFVMREYGVGESWSSTFMMSNFVGLSRPYVYGNLVPLYFTKNGEVLIAVNRNKLVVYDPNKMPQKEILISSESYEIHVASYTEGLASPAAYGHDEDWVEEGEDALELVDFTYICRSCYYYRNDSYDRDWELLNLTEGADKEDNNWVWNGLGIKEENQEKFKRRYKARLHFLAAKEKNQKRQQRIRTESEIILLRKNTQESKHGKNFEVDDLHKQESDDLKRVYAKMEDEVTELRRRSPMGWKRFLFAFVAFDAPR</sequence>
<dbReference type="Proteomes" id="UP000428333">
    <property type="component" value="Linkage Group LG08"/>
</dbReference>
<dbReference type="SUPFAM" id="SSF69322">
    <property type="entry name" value="Tricorn protease domain 2"/>
    <property type="match status" value="1"/>
</dbReference>
<dbReference type="PANTHER" id="PTHR31672:SF13">
    <property type="entry name" value="F-BOX PROTEIN CPR30-LIKE"/>
    <property type="match status" value="1"/>
</dbReference>
<reference evidence="2 3" key="1">
    <citation type="journal article" date="2019" name="Genome Biol. Evol.">
        <title>The Rhododendron genome and chromosomal organization provide insight into shared whole-genome duplications across the heath family (Ericaceae).</title>
        <authorList>
            <person name="Soza V.L."/>
            <person name="Lindsley D."/>
            <person name="Waalkes A."/>
            <person name="Ramage E."/>
            <person name="Patwardhan R.P."/>
            <person name="Burton J.N."/>
            <person name="Adey A."/>
            <person name="Kumar A."/>
            <person name="Qiu R."/>
            <person name="Shendure J."/>
            <person name="Hall B."/>
        </authorList>
    </citation>
    <scope>NUCLEOTIDE SEQUENCE [LARGE SCALE GENOMIC DNA]</scope>
    <source>
        <strain evidence="2">RSF 1966-606</strain>
    </source>
</reference>
<name>A0A6A4L5I9_9ERIC</name>
<evidence type="ECO:0000259" key="1">
    <source>
        <dbReference type="Pfam" id="PF07734"/>
    </source>
</evidence>
<dbReference type="Pfam" id="PF07734">
    <property type="entry name" value="FBA_1"/>
    <property type="match status" value="1"/>
</dbReference>
<keyword evidence="3" id="KW-1185">Reference proteome</keyword>
<protein>
    <recommendedName>
        <fullName evidence="1">F-box associated beta-propeller type 1 domain-containing protein</fullName>
    </recommendedName>
</protein>
<dbReference type="InterPro" id="IPR017451">
    <property type="entry name" value="F-box-assoc_interact_dom"/>
</dbReference>
<dbReference type="PANTHER" id="PTHR31672">
    <property type="entry name" value="BNACNNG10540D PROTEIN"/>
    <property type="match status" value="1"/>
</dbReference>
<comment type="caution">
    <text evidence="2">The sequence shown here is derived from an EMBL/GenBank/DDBJ whole genome shotgun (WGS) entry which is preliminary data.</text>
</comment>
<accession>A0A6A4L5I9</accession>
<dbReference type="InterPro" id="IPR006527">
    <property type="entry name" value="F-box-assoc_dom_typ1"/>
</dbReference>
<feature type="domain" description="F-box associated beta-propeller type 1" evidence="1">
    <location>
        <begin position="162"/>
        <end position="427"/>
    </location>
</feature>